<evidence type="ECO:0000256" key="2">
    <source>
        <dbReference type="ARBA" id="ARBA00022840"/>
    </source>
</evidence>
<comment type="caution">
    <text evidence="3">The sequence shown here is derived from an EMBL/GenBank/DDBJ whole genome shotgun (WGS) entry which is preliminary data.</text>
</comment>
<dbReference type="Proteomes" id="UP000746595">
    <property type="component" value="Unassembled WGS sequence"/>
</dbReference>
<gene>
    <name evidence="3" type="primary">zapE</name>
    <name evidence="3" type="ORF">HED64_14345</name>
</gene>
<dbReference type="EMBL" id="JAAWVT010000007">
    <property type="protein sequence ID" value="NKG21880.1"/>
    <property type="molecule type" value="Genomic_DNA"/>
</dbReference>
<keyword evidence="2" id="KW-0067">ATP-binding</keyword>
<accession>A0ABX1G6J4</accession>
<keyword evidence="3" id="KW-0131">Cell cycle</keyword>
<dbReference type="Gene3D" id="3.40.50.300">
    <property type="entry name" value="P-loop containing nucleotide triphosphate hydrolases"/>
    <property type="match status" value="1"/>
</dbReference>
<dbReference type="InterPro" id="IPR005654">
    <property type="entry name" value="ATPase_AFG1-like"/>
</dbReference>
<dbReference type="PANTHER" id="PTHR12169">
    <property type="entry name" value="ATPASE N2B"/>
    <property type="match status" value="1"/>
</dbReference>
<keyword evidence="4" id="KW-1185">Reference proteome</keyword>
<proteinExistence type="predicted"/>
<keyword evidence="1" id="KW-0547">Nucleotide-binding</keyword>
<dbReference type="NCBIfam" id="NF040713">
    <property type="entry name" value="ZapE"/>
    <property type="match status" value="1"/>
</dbReference>
<evidence type="ECO:0000313" key="4">
    <source>
        <dbReference type="Proteomes" id="UP000746595"/>
    </source>
</evidence>
<dbReference type="InterPro" id="IPR027417">
    <property type="entry name" value="P-loop_NTPase"/>
</dbReference>
<dbReference type="GO" id="GO:0051301">
    <property type="term" value="P:cell division"/>
    <property type="evidence" value="ECO:0007669"/>
    <property type="project" value="UniProtKB-KW"/>
</dbReference>
<evidence type="ECO:0000313" key="3">
    <source>
        <dbReference type="EMBL" id="NKG21880.1"/>
    </source>
</evidence>
<dbReference type="Pfam" id="PF03969">
    <property type="entry name" value="AFG1_ATPase"/>
    <property type="match status" value="1"/>
</dbReference>
<dbReference type="SUPFAM" id="SSF52540">
    <property type="entry name" value="P-loop containing nucleoside triphosphate hydrolases"/>
    <property type="match status" value="1"/>
</dbReference>
<organism evidence="3 4">
    <name type="scientific">Paeniglutamicibacter terrestris</name>
    <dbReference type="NCBI Taxonomy" id="2723403"/>
    <lineage>
        <taxon>Bacteria</taxon>
        <taxon>Bacillati</taxon>
        <taxon>Actinomycetota</taxon>
        <taxon>Actinomycetes</taxon>
        <taxon>Micrococcales</taxon>
        <taxon>Micrococcaceae</taxon>
        <taxon>Paeniglutamicibacter</taxon>
    </lineage>
</organism>
<dbReference type="PANTHER" id="PTHR12169:SF6">
    <property type="entry name" value="AFG1-LIKE ATPASE"/>
    <property type="match status" value="1"/>
</dbReference>
<sequence length="402" mass="45103">MSSPKPFNWKSTLQATSRQQGDEMLCAISAQAASDALDLDASQLETIDLLVGSALGHLDPVHGSPTKNNVYLWGPPGRGKTWLLGAFFEALPIESKLRVHFHDFFRDLHATAHKATADAMKEIEISDTVGVKRGNPDRVAARTSAIERSIHSILGNVEVLCFDEFHCNDPGDAMLLARTVKYIVERGILLITTSNYPPEELLADEYYHHLVMPTITMIRSEMTVHELDAQRDYRTLDRAEDDRVGFSRGNVLHSWDKEILATRGLVQPETNDATFLTPTSHQIRVLRITGRQIWFDFSDLCEALTSTLDYLKLAQDYDHWIISDVPSAERMTPFGLRRMANAIDVLYDQQIRLDLITAENFTDSFTQLPELEASRLHSRINALNPADDQALTTITTLEGSAV</sequence>
<evidence type="ECO:0000256" key="1">
    <source>
        <dbReference type="ARBA" id="ARBA00022741"/>
    </source>
</evidence>
<protein>
    <submittedName>
        <fullName evidence="3">Cell division protein ZapE</fullName>
    </submittedName>
</protein>
<keyword evidence="3" id="KW-0132">Cell division</keyword>
<name>A0ABX1G6J4_9MICC</name>
<reference evidence="3 4" key="1">
    <citation type="submission" date="2020-04" db="EMBL/GenBank/DDBJ databases">
        <title>Paeniglutamicibacter sp. ANT13_2, a novel actinomycete isolated from sediment in Antarctica.</title>
        <authorList>
            <person name="Sakdapetsiri C."/>
            <person name="Pinyakong O."/>
        </authorList>
    </citation>
    <scope>NUCLEOTIDE SEQUENCE [LARGE SCALE GENOMIC DNA]</scope>
    <source>
        <strain evidence="3 4">ANT13_2</strain>
    </source>
</reference>